<accession>A0A7J7H273</accession>
<dbReference type="AlphaFoldDB" id="A0A7J7H273"/>
<gene>
    <name evidence="1" type="ORF">HYC85_017290</name>
</gene>
<evidence type="ECO:0000313" key="1">
    <source>
        <dbReference type="EMBL" id="KAF5947062.1"/>
    </source>
</evidence>
<name>A0A7J7H273_CAMSI</name>
<dbReference type="InterPro" id="IPR004320">
    <property type="entry name" value="BPS1_pln"/>
</dbReference>
<dbReference type="PANTHER" id="PTHR33070:SF129">
    <property type="entry name" value="DUF241 DOMAIN PROTEIN"/>
    <property type="match status" value="1"/>
</dbReference>
<dbReference type="Proteomes" id="UP000593564">
    <property type="component" value="Unassembled WGS sequence"/>
</dbReference>
<evidence type="ECO:0000313" key="2">
    <source>
        <dbReference type="Proteomes" id="UP000593564"/>
    </source>
</evidence>
<reference evidence="2" key="1">
    <citation type="journal article" date="2020" name="Nat. Commun.">
        <title>Genome assembly of wild tea tree DASZ reveals pedigree and selection history of tea varieties.</title>
        <authorList>
            <person name="Zhang W."/>
            <person name="Zhang Y."/>
            <person name="Qiu H."/>
            <person name="Guo Y."/>
            <person name="Wan H."/>
            <person name="Zhang X."/>
            <person name="Scossa F."/>
            <person name="Alseekh S."/>
            <person name="Zhang Q."/>
            <person name="Wang P."/>
            <person name="Xu L."/>
            <person name="Schmidt M.H."/>
            <person name="Jia X."/>
            <person name="Li D."/>
            <person name="Zhu A."/>
            <person name="Guo F."/>
            <person name="Chen W."/>
            <person name="Ni D."/>
            <person name="Usadel B."/>
            <person name="Fernie A.R."/>
            <person name="Wen W."/>
        </authorList>
    </citation>
    <scope>NUCLEOTIDE SEQUENCE [LARGE SCALE GENOMIC DNA]</scope>
    <source>
        <strain evidence="2">cv. G240</strain>
    </source>
</reference>
<keyword evidence="2" id="KW-1185">Reference proteome</keyword>
<protein>
    <submittedName>
        <fullName evidence="1">Uncharacterized protein</fullName>
    </submittedName>
</protein>
<dbReference type="GO" id="GO:0048364">
    <property type="term" value="P:root development"/>
    <property type="evidence" value="ECO:0007669"/>
    <property type="project" value="InterPro"/>
</dbReference>
<organism evidence="1 2">
    <name type="scientific">Camellia sinensis</name>
    <name type="common">Tea plant</name>
    <name type="synonym">Thea sinensis</name>
    <dbReference type="NCBI Taxonomy" id="4442"/>
    <lineage>
        <taxon>Eukaryota</taxon>
        <taxon>Viridiplantae</taxon>
        <taxon>Streptophyta</taxon>
        <taxon>Embryophyta</taxon>
        <taxon>Tracheophyta</taxon>
        <taxon>Spermatophyta</taxon>
        <taxon>Magnoliopsida</taxon>
        <taxon>eudicotyledons</taxon>
        <taxon>Gunneridae</taxon>
        <taxon>Pentapetalae</taxon>
        <taxon>asterids</taxon>
        <taxon>Ericales</taxon>
        <taxon>Theaceae</taxon>
        <taxon>Camellia</taxon>
    </lineage>
</organism>
<proteinExistence type="predicted"/>
<comment type="caution">
    <text evidence="1">The sequence shown here is derived from an EMBL/GenBank/DDBJ whole genome shotgun (WGS) entry which is preliminary data.</text>
</comment>
<dbReference type="PANTHER" id="PTHR33070">
    <property type="entry name" value="OS06G0725500 PROTEIN"/>
    <property type="match status" value="1"/>
</dbReference>
<sequence length="274" mass="30707">MASSHLRPKPHHARSVSFPSTSHPLIPQFSDHLCRLRASSEATSSSLPSISNRLSGLEDLYDCVDDLLLLPHTQQTFSQEGHTKWAHEALDGFLRLLDACAATKDIFSKTKEDVKEQLSDVNASNFDRYLASRKKAKKAMQKLLKDFISVENKDRHFVPTVSTLREVEVITLEVLESLLCYAAGTKVQSRRGGWSLVSKLMHPKSNSGCQAKETNMSKFETVDAALHSLTVTGHKPSKFDDNKNIETLQNQLGKQVVMVDEDEIPCLLHPCYIY</sequence>
<dbReference type="GO" id="GO:0048367">
    <property type="term" value="P:shoot system development"/>
    <property type="evidence" value="ECO:0007669"/>
    <property type="project" value="InterPro"/>
</dbReference>
<dbReference type="Pfam" id="PF03087">
    <property type="entry name" value="BPS1"/>
    <property type="match status" value="1"/>
</dbReference>
<dbReference type="EMBL" id="JACBKZ010000007">
    <property type="protein sequence ID" value="KAF5947062.1"/>
    <property type="molecule type" value="Genomic_DNA"/>
</dbReference>
<reference evidence="1 2" key="2">
    <citation type="submission" date="2020-07" db="EMBL/GenBank/DDBJ databases">
        <title>Genome assembly of wild tea tree DASZ reveals pedigree and selection history of tea varieties.</title>
        <authorList>
            <person name="Zhang W."/>
        </authorList>
    </citation>
    <scope>NUCLEOTIDE SEQUENCE [LARGE SCALE GENOMIC DNA]</scope>
    <source>
        <strain evidence="2">cv. G240</strain>
        <tissue evidence="1">Leaf</tissue>
    </source>
</reference>